<gene>
    <name evidence="2" type="ORF">F5891DRAFT_979209</name>
</gene>
<feature type="compositionally biased region" description="Acidic residues" evidence="1">
    <location>
        <begin position="118"/>
        <end position="129"/>
    </location>
</feature>
<reference evidence="2" key="1">
    <citation type="journal article" date="2020" name="New Phytol.">
        <title>Comparative genomics reveals dynamic genome evolution in host specialist ectomycorrhizal fungi.</title>
        <authorList>
            <person name="Lofgren L.A."/>
            <person name="Nguyen N.H."/>
            <person name="Vilgalys R."/>
            <person name="Ruytinx J."/>
            <person name="Liao H.L."/>
            <person name="Branco S."/>
            <person name="Kuo A."/>
            <person name="LaButti K."/>
            <person name="Lipzen A."/>
            <person name="Andreopoulos W."/>
            <person name="Pangilinan J."/>
            <person name="Riley R."/>
            <person name="Hundley H."/>
            <person name="Na H."/>
            <person name="Barry K."/>
            <person name="Grigoriev I.V."/>
            <person name="Stajich J.E."/>
            <person name="Kennedy P.G."/>
        </authorList>
    </citation>
    <scope>NUCLEOTIDE SEQUENCE</scope>
    <source>
        <strain evidence="2">FC203</strain>
    </source>
</reference>
<evidence type="ECO:0000313" key="3">
    <source>
        <dbReference type="Proteomes" id="UP001195769"/>
    </source>
</evidence>
<feature type="compositionally biased region" description="Polar residues" evidence="1">
    <location>
        <begin position="1"/>
        <end position="21"/>
    </location>
</feature>
<sequence length="234" mass="25400">MTSTKLVQVSAMNSLKPTPSESLELKDIPPSLSQPSLHSDIQSNTNHGEKLVYYALPNLAASGKSTCYHSGVSSTPRAFMNSTTTTSNINPSTICITNHRFSTNTVLLASEKVSTTESDCEDINDEDTNSSDNGHDEEFKAQLVLNATRAQRDVRLAEKKLADCILKENTALGVLYQFKATEAERKLEDADMDIGYCPGLVTALFGSCHDGNSIRPNNEEDCGLKVYGQCGPDD</sequence>
<organism evidence="2 3">
    <name type="scientific">Suillus fuscotomentosus</name>
    <dbReference type="NCBI Taxonomy" id="1912939"/>
    <lineage>
        <taxon>Eukaryota</taxon>
        <taxon>Fungi</taxon>
        <taxon>Dikarya</taxon>
        <taxon>Basidiomycota</taxon>
        <taxon>Agaricomycotina</taxon>
        <taxon>Agaricomycetes</taxon>
        <taxon>Agaricomycetidae</taxon>
        <taxon>Boletales</taxon>
        <taxon>Suillineae</taxon>
        <taxon>Suillaceae</taxon>
        <taxon>Suillus</taxon>
    </lineage>
</organism>
<evidence type="ECO:0000313" key="2">
    <source>
        <dbReference type="EMBL" id="KAG1901701.1"/>
    </source>
</evidence>
<keyword evidence="3" id="KW-1185">Reference proteome</keyword>
<dbReference type="GeneID" id="64671151"/>
<feature type="region of interest" description="Disordered" evidence="1">
    <location>
        <begin position="117"/>
        <end position="136"/>
    </location>
</feature>
<proteinExistence type="predicted"/>
<accession>A0AAD4E8R2</accession>
<dbReference type="AlphaFoldDB" id="A0AAD4E8R2"/>
<protein>
    <submittedName>
        <fullName evidence="2">Uncharacterized protein</fullName>
    </submittedName>
</protein>
<name>A0AAD4E8R2_9AGAM</name>
<dbReference type="RefSeq" id="XP_041227276.1">
    <property type="nucleotide sequence ID" value="XM_041376853.1"/>
</dbReference>
<feature type="region of interest" description="Disordered" evidence="1">
    <location>
        <begin position="1"/>
        <end position="23"/>
    </location>
</feature>
<dbReference type="Proteomes" id="UP001195769">
    <property type="component" value="Unassembled WGS sequence"/>
</dbReference>
<evidence type="ECO:0000256" key="1">
    <source>
        <dbReference type="SAM" id="MobiDB-lite"/>
    </source>
</evidence>
<dbReference type="EMBL" id="JABBWK010000020">
    <property type="protein sequence ID" value="KAG1901701.1"/>
    <property type="molecule type" value="Genomic_DNA"/>
</dbReference>
<comment type="caution">
    <text evidence="2">The sequence shown here is derived from an EMBL/GenBank/DDBJ whole genome shotgun (WGS) entry which is preliminary data.</text>
</comment>